<reference evidence="4" key="1">
    <citation type="submission" date="2012-09" db="EMBL/GenBank/DDBJ databases">
        <authorList>
            <person name="Elsaied H.E."/>
            <person name="Maruyama A."/>
        </authorList>
    </citation>
    <scope>NUCLEOTIDE SEQUENCE</scope>
</reference>
<keyword evidence="1 4" id="KW-0808">Transferase</keyword>
<evidence type="ECO:0000313" key="4">
    <source>
        <dbReference type="EMBL" id="BAM62434.1"/>
    </source>
</evidence>
<dbReference type="Gene3D" id="3.40.630.30">
    <property type="match status" value="1"/>
</dbReference>
<dbReference type="InterPro" id="IPR000182">
    <property type="entry name" value="GNAT_dom"/>
</dbReference>
<dbReference type="InterPro" id="IPR050832">
    <property type="entry name" value="Bact_Acetyltransf"/>
</dbReference>
<feature type="domain" description="N-acetyltransferase" evidence="3">
    <location>
        <begin position="36"/>
        <end position="185"/>
    </location>
</feature>
<keyword evidence="2" id="KW-0012">Acyltransferase</keyword>
<evidence type="ECO:0000259" key="3">
    <source>
        <dbReference type="PROSITE" id="PS51186"/>
    </source>
</evidence>
<sequence length="185" mass="20811">MFVDMELYRSLIYTSLANNNMITCRRAVSEDAQLFRSIRLMALKDSPDAFGSTHESALERDLVSWQVQLDSTVSGGLRNTQFAFSDGECVGIAALYREDGSTHGDIIMMWVSPQHRGSQAASLLVTRLLDWACDEDFKTVYLNVTDSNDRAVRFYKRCGFVSIGERVEVDVSRGLYGIRMTKNLG</sequence>
<dbReference type="AlphaFoldDB" id="K0J2Y7"/>
<dbReference type="EMBL" id="AB750397">
    <property type="protein sequence ID" value="BAM62434.1"/>
    <property type="molecule type" value="Genomic_DNA"/>
</dbReference>
<organism evidence="4">
    <name type="scientific">uncultured microorganism</name>
    <dbReference type="NCBI Taxonomy" id="358574"/>
    <lineage>
        <taxon>unclassified sequences</taxon>
        <taxon>environmental samples</taxon>
    </lineage>
</organism>
<dbReference type="PROSITE" id="PS51186">
    <property type="entry name" value="GNAT"/>
    <property type="match status" value="1"/>
</dbReference>
<evidence type="ECO:0000256" key="2">
    <source>
        <dbReference type="ARBA" id="ARBA00023315"/>
    </source>
</evidence>
<dbReference type="Pfam" id="PF00583">
    <property type="entry name" value="Acetyltransf_1"/>
    <property type="match status" value="1"/>
</dbReference>
<dbReference type="PANTHER" id="PTHR43877">
    <property type="entry name" value="AMINOALKYLPHOSPHONATE N-ACETYLTRANSFERASE-RELATED-RELATED"/>
    <property type="match status" value="1"/>
</dbReference>
<dbReference type="CDD" id="cd04301">
    <property type="entry name" value="NAT_SF"/>
    <property type="match status" value="1"/>
</dbReference>
<dbReference type="GO" id="GO:0016747">
    <property type="term" value="F:acyltransferase activity, transferring groups other than amino-acyl groups"/>
    <property type="evidence" value="ECO:0007669"/>
    <property type="project" value="InterPro"/>
</dbReference>
<evidence type="ECO:0000256" key="1">
    <source>
        <dbReference type="ARBA" id="ARBA00022679"/>
    </source>
</evidence>
<accession>K0J2Y7</accession>
<reference evidence="4" key="2">
    <citation type="journal article" date="2014" name="FEMS Microbiol. Ecol.">
        <title>Novel integrons and gene cassettes from a Cascadian submarine gas-hydrate-bearing core.</title>
        <authorList>
            <person name="Elsaied H."/>
            <person name="Stokes H.W."/>
            <person name="Yoshioka H."/>
            <person name="Mitani Y."/>
            <person name="Maruyama A."/>
        </authorList>
    </citation>
    <scope>NUCLEOTIDE SEQUENCE</scope>
</reference>
<dbReference type="InterPro" id="IPR016181">
    <property type="entry name" value="Acyl_CoA_acyltransferase"/>
</dbReference>
<proteinExistence type="predicted"/>
<dbReference type="SUPFAM" id="SSF55729">
    <property type="entry name" value="Acyl-CoA N-acyltransferases (Nat)"/>
    <property type="match status" value="1"/>
</dbReference>
<name>K0J2Y7_9ZZZZ</name>
<protein>
    <submittedName>
        <fullName evidence="4">GCN5-related N-acetyltransferase</fullName>
    </submittedName>
</protein>